<evidence type="ECO:0000313" key="1">
    <source>
        <dbReference type="EMBL" id="MDK9500267.1"/>
    </source>
</evidence>
<name>A0ABT7H2Z2_9ACTN</name>
<protein>
    <submittedName>
        <fullName evidence="1">Uncharacterized protein</fullName>
    </submittedName>
</protein>
<dbReference type="Proteomes" id="UP001223390">
    <property type="component" value="Unassembled WGS sequence"/>
</dbReference>
<accession>A0ABT7H2Z2</accession>
<organism evidence="1 2">
    <name type="scientific">Streptomyces katrae</name>
    <dbReference type="NCBI Taxonomy" id="68223"/>
    <lineage>
        <taxon>Bacteria</taxon>
        <taxon>Bacillati</taxon>
        <taxon>Actinomycetota</taxon>
        <taxon>Actinomycetes</taxon>
        <taxon>Kitasatosporales</taxon>
        <taxon>Streptomycetaceae</taxon>
        <taxon>Streptomyces</taxon>
    </lineage>
</organism>
<dbReference type="RefSeq" id="WP_285345934.1">
    <property type="nucleotide sequence ID" value="NZ_JASITI010000058.1"/>
</dbReference>
<comment type="caution">
    <text evidence="1">The sequence shown here is derived from an EMBL/GenBank/DDBJ whole genome shotgun (WGS) entry which is preliminary data.</text>
</comment>
<keyword evidence="2" id="KW-1185">Reference proteome</keyword>
<sequence>MADTVNSLAARVHELLVAHLTDSAAAAAPPRQDFLSSLASGLFGVPLRVDVAAGLQDVITRAAALGPAGTWLVAAGHSGLAGLALTRGQAEPFLFHLDAAVTAGYNDCVALHAGPVLPLHQDPRFRALYQRIRLTEADLDEFFWLHREIRNAVRDAQEATVDNIDRLDTGVSLLPQAPMPTREPDTPGVLITRIDLAATQTALQQAAVKAEFGRSSGNTALGLIDDTWDHSHARRDARHADDRDTRLRRAAEARAFTERPGAGTVVLAAPPLGSFSYPA</sequence>
<reference evidence="1 2" key="1">
    <citation type="submission" date="2023-05" db="EMBL/GenBank/DDBJ databases">
        <title>Sequencing and Assembly of Streptomyces sp. NP73.</title>
        <authorList>
            <person name="Konwar A.N."/>
            <person name="Saikia K."/>
            <person name="Thakur D."/>
        </authorList>
    </citation>
    <scope>NUCLEOTIDE SEQUENCE [LARGE SCALE GENOMIC DNA]</scope>
    <source>
        <strain evidence="1 2">NP73</strain>
    </source>
</reference>
<proteinExistence type="predicted"/>
<evidence type="ECO:0000313" key="2">
    <source>
        <dbReference type="Proteomes" id="UP001223390"/>
    </source>
</evidence>
<dbReference type="EMBL" id="JASITI010000058">
    <property type="protein sequence ID" value="MDK9500267.1"/>
    <property type="molecule type" value="Genomic_DNA"/>
</dbReference>
<gene>
    <name evidence="1" type="ORF">QEZ40_005897</name>
</gene>